<evidence type="ECO:0000256" key="1">
    <source>
        <dbReference type="SAM" id="MobiDB-lite"/>
    </source>
</evidence>
<feature type="compositionally biased region" description="Low complexity" evidence="1">
    <location>
        <begin position="188"/>
        <end position="205"/>
    </location>
</feature>
<proteinExistence type="predicted"/>
<dbReference type="EMBL" id="CAAALY010001691">
    <property type="protein sequence ID" value="VEL07413.1"/>
    <property type="molecule type" value="Genomic_DNA"/>
</dbReference>
<protein>
    <submittedName>
        <fullName evidence="2">Uncharacterized protein</fullName>
    </submittedName>
</protein>
<organism evidence="2 3">
    <name type="scientific">Protopolystoma xenopodis</name>
    <dbReference type="NCBI Taxonomy" id="117903"/>
    <lineage>
        <taxon>Eukaryota</taxon>
        <taxon>Metazoa</taxon>
        <taxon>Spiralia</taxon>
        <taxon>Lophotrochozoa</taxon>
        <taxon>Platyhelminthes</taxon>
        <taxon>Monogenea</taxon>
        <taxon>Polyopisthocotylea</taxon>
        <taxon>Polystomatidea</taxon>
        <taxon>Polystomatidae</taxon>
        <taxon>Protopolystoma</taxon>
    </lineage>
</organism>
<comment type="caution">
    <text evidence="2">The sequence shown here is derived from an EMBL/GenBank/DDBJ whole genome shotgun (WGS) entry which is preliminary data.</text>
</comment>
<evidence type="ECO:0000313" key="2">
    <source>
        <dbReference type="EMBL" id="VEL07413.1"/>
    </source>
</evidence>
<dbReference type="Proteomes" id="UP000784294">
    <property type="component" value="Unassembled WGS sequence"/>
</dbReference>
<feature type="region of interest" description="Disordered" evidence="1">
    <location>
        <begin position="168"/>
        <end position="205"/>
    </location>
</feature>
<sequence length="238" mass="25206">MKKLARRQAQEAASQQAKRVCASSAGLFILSHHTGVPSDQAQGNQLITTLSTDAGGREARGGLYDIGDDCRTVNFSGKTGAVRNDETLIEHGPIGNLSRVLGGCCLLAEEVQDGSLAPLGDIQLSSHTCLPGFRGSCLTAMVTGDCGIAELFACAELQKQQANLHPLQTTDQPDHILPLVSPQPPPESSVQLHQPQQYPQTHQQHLPQRQIQIGLSCPPGSITPSFVSTPSSCENLSG</sequence>
<gene>
    <name evidence="2" type="ORF">PXEA_LOCUS853</name>
</gene>
<evidence type="ECO:0000313" key="3">
    <source>
        <dbReference type="Proteomes" id="UP000784294"/>
    </source>
</evidence>
<accession>A0A448WB44</accession>
<dbReference type="AlphaFoldDB" id="A0A448WB44"/>
<reference evidence="2" key="1">
    <citation type="submission" date="2018-11" db="EMBL/GenBank/DDBJ databases">
        <authorList>
            <consortium name="Pathogen Informatics"/>
        </authorList>
    </citation>
    <scope>NUCLEOTIDE SEQUENCE</scope>
</reference>
<name>A0A448WB44_9PLAT</name>
<keyword evidence="3" id="KW-1185">Reference proteome</keyword>